<dbReference type="PRINTS" id="PR00080">
    <property type="entry name" value="SDRFAMILY"/>
</dbReference>
<dbReference type="PROSITE" id="PS00061">
    <property type="entry name" value="ADH_SHORT"/>
    <property type="match status" value="1"/>
</dbReference>
<evidence type="ECO:0000313" key="5">
    <source>
        <dbReference type="EMBL" id="QNE07028.1"/>
    </source>
</evidence>
<geneLocation type="plasmid" evidence="4">
    <name>pCME4A9I</name>
</geneLocation>
<name>A0A1Z1FFY5_9SPHN</name>
<dbReference type="KEGG" id="cman:A9D14_14775"/>
<dbReference type="EMBL" id="CP019603">
    <property type="protein sequence ID" value="ARU17643.1"/>
    <property type="molecule type" value="Genomic_DNA"/>
</dbReference>
<dbReference type="PANTHER" id="PTHR43618:SF8">
    <property type="entry name" value="7ALPHA-HYDROXYSTEROID DEHYDROGENASE"/>
    <property type="match status" value="1"/>
</dbReference>
<evidence type="ECO:0000256" key="3">
    <source>
        <dbReference type="ARBA" id="ARBA00023002"/>
    </source>
</evidence>
<dbReference type="GO" id="GO:0016491">
    <property type="term" value="F:oxidoreductase activity"/>
    <property type="evidence" value="ECO:0007669"/>
    <property type="project" value="UniProtKB-KW"/>
</dbReference>
<dbReference type="InterPro" id="IPR002347">
    <property type="entry name" value="SDR_fam"/>
</dbReference>
<keyword evidence="2" id="KW-0521">NADP</keyword>
<sequence>MTGLFDLSGKVALITGGAQGLGRMIAEGLLKAGATVAITSRKEDVCNTAAAEMSSLGVCIPLPCDLSSPEAAVDLANRLRAACGDKLHILVNNAGKTWGGPVDNYPDKAWPGVMMVNVQAPFTLVRELLGALEAAGTPDDPARVINIGSVAGLKTARLSAYSYSASKAAIHMLSRDLAGDLAARNINVNALVPGFFPTKMTAHLREDDEVDPAVLSQIPMARLGRPDEIAGSVVFLSSRAGAYITGVALPVDGGVAGCG</sequence>
<gene>
    <name evidence="4" type="ORF">A9D14_14775</name>
    <name evidence="5" type="ORF">H4O24_18510</name>
</gene>
<dbReference type="InterPro" id="IPR052178">
    <property type="entry name" value="Sec_Metab_Biosynth_SDR"/>
</dbReference>
<dbReference type="PRINTS" id="PR00081">
    <property type="entry name" value="GDHRDH"/>
</dbReference>
<dbReference type="STRING" id="450378.GCA_001661675_02969"/>
<dbReference type="InterPro" id="IPR020904">
    <property type="entry name" value="Sc_DH/Rdtase_CS"/>
</dbReference>
<evidence type="ECO:0000313" key="4">
    <source>
        <dbReference type="EMBL" id="ARU17643.1"/>
    </source>
</evidence>
<protein>
    <submittedName>
        <fullName evidence="4">3-oxoacyl-ACP reductase</fullName>
    </submittedName>
    <submittedName>
        <fullName evidence="5">SDR family oxidoreductase</fullName>
    </submittedName>
</protein>
<reference evidence="4 6" key="1">
    <citation type="submission" date="2017-01" db="EMBL/GenBank/DDBJ databases">
        <title>Complete genome sequence of esterase-producing bacterium Croceicoccus marinus E4A9.</title>
        <authorList>
            <person name="Wu Y.-H."/>
            <person name="Cheng H."/>
            <person name="Xu L."/>
            <person name="Huo Y.-Y."/>
            <person name="Wang C.-S."/>
            <person name="Xu X.-W."/>
        </authorList>
    </citation>
    <scope>NUCLEOTIDE SEQUENCE [LARGE SCALE GENOMIC DNA]</scope>
    <source>
        <strain evidence="4 6">E4A9</strain>
        <plasmid evidence="4">pCME4A9I</plasmid>
        <plasmid evidence="6">Plasmid pcme4a9i</plasmid>
    </source>
</reference>
<comment type="similarity">
    <text evidence="1">Belongs to the short-chain dehydrogenases/reductases (SDR) family.</text>
</comment>
<dbReference type="AlphaFoldDB" id="A0A1Z1FFY5"/>
<keyword evidence="4" id="KW-0614">Plasmid</keyword>
<dbReference type="EMBL" id="CP060053">
    <property type="protein sequence ID" value="QNE07028.1"/>
    <property type="molecule type" value="Genomic_DNA"/>
</dbReference>
<geneLocation type="plasmid" evidence="6">
    <name>pcme4a9i</name>
</geneLocation>
<evidence type="ECO:0000256" key="2">
    <source>
        <dbReference type="ARBA" id="ARBA00022857"/>
    </source>
</evidence>
<organism evidence="4 6">
    <name type="scientific">Croceicoccus marinus</name>
    <dbReference type="NCBI Taxonomy" id="450378"/>
    <lineage>
        <taxon>Bacteria</taxon>
        <taxon>Pseudomonadati</taxon>
        <taxon>Pseudomonadota</taxon>
        <taxon>Alphaproteobacteria</taxon>
        <taxon>Sphingomonadales</taxon>
        <taxon>Erythrobacteraceae</taxon>
        <taxon>Croceicoccus</taxon>
    </lineage>
</organism>
<dbReference type="OrthoDB" id="286404at2"/>
<reference evidence="5 7" key="2">
    <citation type="submission" date="2020-08" db="EMBL/GenBank/DDBJ databases">
        <authorList>
            <person name="Liu G."/>
            <person name="Sun C."/>
        </authorList>
    </citation>
    <scope>NUCLEOTIDE SEQUENCE [LARGE SCALE GENOMIC DNA]</scope>
    <source>
        <strain evidence="5 7">OT19</strain>
        <plasmid evidence="5 7">plas1</plasmid>
    </source>
</reference>
<dbReference type="InterPro" id="IPR036291">
    <property type="entry name" value="NAD(P)-bd_dom_sf"/>
</dbReference>
<dbReference type="SUPFAM" id="SSF51735">
    <property type="entry name" value="NAD(P)-binding Rossmann-fold domains"/>
    <property type="match status" value="1"/>
</dbReference>
<keyword evidence="6" id="KW-1185">Reference proteome</keyword>
<dbReference type="FunFam" id="3.40.50.720:FF:000084">
    <property type="entry name" value="Short-chain dehydrogenase reductase"/>
    <property type="match status" value="1"/>
</dbReference>
<accession>A0A1Z1FFY5</accession>
<dbReference type="Proteomes" id="UP000515297">
    <property type="component" value="Plasmid plas1"/>
</dbReference>
<dbReference type="Gene3D" id="3.40.50.720">
    <property type="entry name" value="NAD(P)-binding Rossmann-like Domain"/>
    <property type="match status" value="1"/>
</dbReference>
<dbReference type="Proteomes" id="UP000195807">
    <property type="component" value="Plasmid pCME4A9I"/>
</dbReference>
<evidence type="ECO:0000313" key="7">
    <source>
        <dbReference type="Proteomes" id="UP000515297"/>
    </source>
</evidence>
<evidence type="ECO:0000313" key="6">
    <source>
        <dbReference type="Proteomes" id="UP000195807"/>
    </source>
</evidence>
<geneLocation type="plasmid" evidence="5 7">
    <name>plas1</name>
</geneLocation>
<dbReference type="PANTHER" id="PTHR43618">
    <property type="entry name" value="7-ALPHA-HYDROXYSTEROID DEHYDROGENASE"/>
    <property type="match status" value="1"/>
</dbReference>
<dbReference type="RefSeq" id="WP_066849536.1">
    <property type="nucleotide sequence ID" value="NZ_CP019603.1"/>
</dbReference>
<dbReference type="Pfam" id="PF13561">
    <property type="entry name" value="adh_short_C2"/>
    <property type="match status" value="1"/>
</dbReference>
<evidence type="ECO:0000256" key="1">
    <source>
        <dbReference type="ARBA" id="ARBA00006484"/>
    </source>
</evidence>
<keyword evidence="3" id="KW-0560">Oxidoreductase</keyword>
<proteinExistence type="inferred from homology"/>